<dbReference type="PRINTS" id="PR00705">
    <property type="entry name" value="PAPAIN"/>
</dbReference>
<protein>
    <recommendedName>
        <fullName evidence="4">Peptidase C1A papain C-terminal domain-containing protein</fullName>
    </recommendedName>
</protein>
<keyword evidence="2" id="KW-0865">Zymogen</keyword>
<evidence type="ECO:0000259" key="4">
    <source>
        <dbReference type="SMART" id="SM00645"/>
    </source>
</evidence>
<evidence type="ECO:0000313" key="5">
    <source>
        <dbReference type="EMBL" id="CAI2375875.1"/>
    </source>
</evidence>
<dbReference type="InterPro" id="IPR025660">
    <property type="entry name" value="Pept_his_AS"/>
</dbReference>
<sequence length="305" mass="33847">MKFVILAVLLVSTVFAYQSYAPGEGPFAHLTQEEFAAKYLMAINDFDGLEAPYFDEAAFEKEMGVNSHYDMREAVPQCVSEIRDQAGCGGCWAFAITSTISDRECIEYGKSGTTLYSPQHLIDCEDYRFGASGCQGADTQAAFGYTDVKQGGGLRLDTCYPYQSGTTGKANSCKSDKCTALDEEVRVFSSKNTHLWNDYDNVAMAKEIQEHGTIYMSMQVYDGFMNYKSGVYIIQKGERSLGGHAIRIIGWGKDETAGYYWIAANQWNTGFGEDGYFRIGFNQYIGYKAGAADFAGEIDSFVEFH</sequence>
<dbReference type="GO" id="GO:0006508">
    <property type="term" value="P:proteolysis"/>
    <property type="evidence" value="ECO:0007669"/>
    <property type="project" value="InterPro"/>
</dbReference>
<dbReference type="SMART" id="SM00645">
    <property type="entry name" value="Pept_C1"/>
    <property type="match status" value="1"/>
</dbReference>
<evidence type="ECO:0000313" key="6">
    <source>
        <dbReference type="Proteomes" id="UP001295684"/>
    </source>
</evidence>
<evidence type="ECO:0000256" key="3">
    <source>
        <dbReference type="SAM" id="SignalP"/>
    </source>
</evidence>
<dbReference type="GO" id="GO:0008234">
    <property type="term" value="F:cysteine-type peptidase activity"/>
    <property type="evidence" value="ECO:0007669"/>
    <property type="project" value="InterPro"/>
</dbReference>
<reference evidence="5" key="1">
    <citation type="submission" date="2023-07" db="EMBL/GenBank/DDBJ databases">
        <authorList>
            <consortium name="AG Swart"/>
            <person name="Singh M."/>
            <person name="Singh A."/>
            <person name="Seah K."/>
            <person name="Emmerich C."/>
        </authorList>
    </citation>
    <scope>NUCLEOTIDE SEQUENCE</scope>
    <source>
        <strain evidence="5">DP1</strain>
    </source>
</reference>
<comment type="similarity">
    <text evidence="1">Belongs to the peptidase C1 family.</text>
</comment>
<keyword evidence="3" id="KW-0732">Signal</keyword>
<accession>A0AAD2D0G6</accession>
<organism evidence="5 6">
    <name type="scientific">Euplotes crassus</name>
    <dbReference type="NCBI Taxonomy" id="5936"/>
    <lineage>
        <taxon>Eukaryota</taxon>
        <taxon>Sar</taxon>
        <taxon>Alveolata</taxon>
        <taxon>Ciliophora</taxon>
        <taxon>Intramacronucleata</taxon>
        <taxon>Spirotrichea</taxon>
        <taxon>Hypotrichia</taxon>
        <taxon>Euplotida</taxon>
        <taxon>Euplotidae</taxon>
        <taxon>Moneuplotes</taxon>
    </lineage>
</organism>
<dbReference type="AlphaFoldDB" id="A0AAD2D0G6"/>
<dbReference type="EMBL" id="CAMPGE010017383">
    <property type="protein sequence ID" value="CAI2375875.1"/>
    <property type="molecule type" value="Genomic_DNA"/>
</dbReference>
<gene>
    <name evidence="5" type="ORF">ECRASSUSDP1_LOCUS17241</name>
</gene>
<dbReference type="PROSITE" id="PS00639">
    <property type="entry name" value="THIOL_PROTEASE_HIS"/>
    <property type="match status" value="1"/>
</dbReference>
<dbReference type="InterPro" id="IPR013128">
    <property type="entry name" value="Peptidase_C1A"/>
</dbReference>
<dbReference type="Pfam" id="PF00112">
    <property type="entry name" value="Peptidase_C1"/>
    <property type="match status" value="1"/>
</dbReference>
<feature type="domain" description="Peptidase C1A papain C-terminal" evidence="4">
    <location>
        <begin position="65"/>
        <end position="289"/>
    </location>
</feature>
<evidence type="ECO:0000256" key="2">
    <source>
        <dbReference type="ARBA" id="ARBA00023145"/>
    </source>
</evidence>
<dbReference type="InterPro" id="IPR000668">
    <property type="entry name" value="Peptidase_C1A_C"/>
</dbReference>
<name>A0AAD2D0G6_EUPCR</name>
<dbReference type="Gene3D" id="3.90.70.10">
    <property type="entry name" value="Cysteine proteinases"/>
    <property type="match status" value="1"/>
</dbReference>
<dbReference type="InterPro" id="IPR038765">
    <property type="entry name" value="Papain-like_cys_pep_sf"/>
</dbReference>
<comment type="caution">
    <text evidence="5">The sequence shown here is derived from an EMBL/GenBank/DDBJ whole genome shotgun (WGS) entry which is preliminary data.</text>
</comment>
<keyword evidence="6" id="KW-1185">Reference proteome</keyword>
<proteinExistence type="inferred from homology"/>
<feature type="chain" id="PRO_5042264104" description="Peptidase C1A papain C-terminal domain-containing protein" evidence="3">
    <location>
        <begin position="17"/>
        <end position="305"/>
    </location>
</feature>
<evidence type="ECO:0000256" key="1">
    <source>
        <dbReference type="ARBA" id="ARBA00008455"/>
    </source>
</evidence>
<dbReference type="Proteomes" id="UP001295684">
    <property type="component" value="Unassembled WGS sequence"/>
</dbReference>
<dbReference type="SUPFAM" id="SSF54001">
    <property type="entry name" value="Cysteine proteinases"/>
    <property type="match status" value="1"/>
</dbReference>
<feature type="signal peptide" evidence="3">
    <location>
        <begin position="1"/>
        <end position="16"/>
    </location>
</feature>
<dbReference type="PANTHER" id="PTHR12411">
    <property type="entry name" value="CYSTEINE PROTEASE FAMILY C1-RELATED"/>
    <property type="match status" value="1"/>
</dbReference>